<protein>
    <submittedName>
        <fullName evidence="4">BPTI/Kunitz inhibitor domain-containing protein</fullName>
    </submittedName>
</protein>
<dbReference type="PRINTS" id="PR00759">
    <property type="entry name" value="BASICPTASE"/>
</dbReference>
<organism evidence="3 4">
    <name type="scientific">Ditylenchus dipsaci</name>
    <dbReference type="NCBI Taxonomy" id="166011"/>
    <lineage>
        <taxon>Eukaryota</taxon>
        <taxon>Metazoa</taxon>
        <taxon>Ecdysozoa</taxon>
        <taxon>Nematoda</taxon>
        <taxon>Chromadorea</taxon>
        <taxon>Rhabditida</taxon>
        <taxon>Tylenchina</taxon>
        <taxon>Tylenchomorpha</taxon>
        <taxon>Sphaerularioidea</taxon>
        <taxon>Anguinidae</taxon>
        <taxon>Anguininae</taxon>
        <taxon>Ditylenchus</taxon>
    </lineage>
</organism>
<dbReference type="CDD" id="cd00109">
    <property type="entry name" value="Kunitz-type"/>
    <property type="match status" value="2"/>
</dbReference>
<feature type="domain" description="BPTI/Kunitz inhibitor" evidence="2">
    <location>
        <begin position="206"/>
        <end position="258"/>
    </location>
</feature>
<evidence type="ECO:0000259" key="2">
    <source>
        <dbReference type="PROSITE" id="PS50279"/>
    </source>
</evidence>
<dbReference type="InterPro" id="IPR002223">
    <property type="entry name" value="Kunitz_BPTI"/>
</dbReference>
<evidence type="ECO:0000313" key="4">
    <source>
        <dbReference type="WBParaSite" id="jg14978"/>
    </source>
</evidence>
<dbReference type="GO" id="GO:0004867">
    <property type="term" value="F:serine-type endopeptidase inhibitor activity"/>
    <property type="evidence" value="ECO:0007669"/>
    <property type="project" value="InterPro"/>
</dbReference>
<feature type="region of interest" description="Disordered" evidence="1">
    <location>
        <begin position="918"/>
        <end position="949"/>
    </location>
</feature>
<dbReference type="SMART" id="SM00131">
    <property type="entry name" value="KU"/>
    <property type="match status" value="2"/>
</dbReference>
<dbReference type="AlphaFoldDB" id="A0A915D1X8"/>
<feature type="compositionally biased region" description="Basic and acidic residues" evidence="1">
    <location>
        <begin position="771"/>
        <end position="782"/>
    </location>
</feature>
<dbReference type="InterPro" id="IPR006150">
    <property type="entry name" value="Cys_repeat_1"/>
</dbReference>
<dbReference type="InterPro" id="IPR053014">
    <property type="entry name" value="Cuticle_assoc_divergent"/>
</dbReference>
<dbReference type="InterPro" id="IPR036880">
    <property type="entry name" value="Kunitz_BPTI_sf"/>
</dbReference>
<feature type="compositionally biased region" description="Gly residues" evidence="1">
    <location>
        <begin position="787"/>
        <end position="799"/>
    </location>
</feature>
<accession>A0A915D1X8</accession>
<dbReference type="WBParaSite" id="jg14978">
    <property type="protein sequence ID" value="jg14978"/>
    <property type="gene ID" value="jg14978"/>
</dbReference>
<dbReference type="Pfam" id="PF14625">
    <property type="entry name" value="Lustrin_cystein"/>
    <property type="match status" value="9"/>
</dbReference>
<dbReference type="InterPro" id="IPR028150">
    <property type="entry name" value="Lustrin_cystein"/>
</dbReference>
<name>A0A915D1X8_9BILA</name>
<evidence type="ECO:0000256" key="1">
    <source>
        <dbReference type="SAM" id="MobiDB-lite"/>
    </source>
</evidence>
<dbReference type="PANTHER" id="PTHR46339">
    <property type="entry name" value="PROTEIN CBG15282-RELATED"/>
    <property type="match status" value="1"/>
</dbReference>
<feature type="compositionally biased region" description="Polar residues" evidence="1">
    <location>
        <begin position="936"/>
        <end position="949"/>
    </location>
</feature>
<keyword evidence="3" id="KW-1185">Reference proteome</keyword>
<feature type="domain" description="BPTI/Kunitz inhibitor" evidence="2">
    <location>
        <begin position="52"/>
        <end position="102"/>
    </location>
</feature>
<dbReference type="PANTHER" id="PTHR46339:SF4">
    <property type="entry name" value="BPTI_KUNITZ INHIBITOR DOMAIN-CONTAINING PROTEIN"/>
    <property type="match status" value="1"/>
</dbReference>
<dbReference type="Pfam" id="PF01683">
    <property type="entry name" value="EB"/>
    <property type="match status" value="2"/>
</dbReference>
<dbReference type="SUPFAM" id="SSF57362">
    <property type="entry name" value="BPTI-like"/>
    <property type="match status" value="2"/>
</dbReference>
<dbReference type="PROSITE" id="PS00280">
    <property type="entry name" value="BPTI_KUNITZ_1"/>
    <property type="match status" value="2"/>
</dbReference>
<dbReference type="PROSITE" id="PS50279">
    <property type="entry name" value="BPTI_KUNITZ_2"/>
    <property type="match status" value="2"/>
</dbReference>
<proteinExistence type="predicted"/>
<dbReference type="Gene3D" id="4.10.410.10">
    <property type="entry name" value="Pancreatic trypsin inhibitor Kunitz domain"/>
    <property type="match status" value="2"/>
</dbReference>
<evidence type="ECO:0000313" key="3">
    <source>
        <dbReference type="Proteomes" id="UP000887574"/>
    </source>
</evidence>
<feature type="region of interest" description="Disordered" evidence="1">
    <location>
        <begin position="756"/>
        <end position="802"/>
    </location>
</feature>
<feature type="region of interest" description="Disordered" evidence="1">
    <location>
        <begin position="966"/>
        <end position="1006"/>
    </location>
</feature>
<dbReference type="InterPro" id="IPR006149">
    <property type="entry name" value="EB_dom"/>
</dbReference>
<sequence>MRKFCSKLVCEHGNPLRIGEDWQRCETSNDCPNSHQCESAHKVCCPTAQSICTQPKRLGDCTSSVRRYWYNAGTRACELFQYTGCQGNDNNFDSLLDCQQKCRNVALEPKCPQGKAHRDTNSNFFKCSTKSEEKNCPPNFQCAFDGTSYGWCGWMPERWTASARYSYKPIHSMCEASSCPNTHECVGINFNGNVAHTCCPTKAHICSLPPQQGNLCTKTPVTKWYFNIVTKECGKFSFNGCNGNLNNFASLEQCTNFCSSSACAPGEITFKDVNSKGLMYCSPSLLDSCPLDYKCKYDSLTSKNVCCGTPISDVCPQGEKTYVNAIDESVKECAINQAGSCPSDFLCRFSNLHNRYYCCASRSGNMCPEGRALYRNPNSLQPTQCSVNGPQQTCVEGFSCQSRFSDVLQGYCCSSQDVCKNGAEFLTDEKTQMPKICMQGAFSSCDEGYRCYKPASSTSGYCCKGEGTVNTGGCPPGEYAFTKKDEIVQCDPFNLQDKGCPPKYSCQYTLTYNRYQCCGKEPVEEEEVLVTDHGCLSGQVAYIQNGAAEPQLCTSSAPNSCPLGFFCQFSDKNSQFQCCAHKAGCPADTVAYVDLSGNPQTCKMGKPTITQCPLGYSCRETSTDKTICCTIEGVDKFTTRWSNETISITGSPKLIETETTTPVTKPDQNKKGAPVPTDEIDEKVEGMEKKTHEIVQSIKANAKLLCKANEILVDGVCKPRQIGESCITNRHCPATSVCTEYTCKCPSGTVHKGNKCVKKPTEIDDDSSEQPDSKEIDPDVKLNKKSGGMGSGSLGGRGRGSSTATIAQVIERIKTAKPKKPAVKCQPDEILFNGTCIMKNVSIGATCVISAQCRNGAKCVNRKCRCPSAANNAVKCSQSPSLCEYPHRCSFSKVMHDYICCRSANSIAATIHTGTIHVNGNKRNRTKSGNKESTSEKSSSLIGNSGSKPKSTMQILVIDEKTDKESAAEKEVIIQKPMLLSNSSRRPTESGNENSEMKRRKAESKPNCNIDLKGQKVHGWEQAIDVSWYWFSSQVHDSDQLSNRLFLHQEYVLRAQKKSNFYYGSDDQQKSTPLWSATPSSYHLAWNVFMESNL</sequence>
<reference evidence="4" key="1">
    <citation type="submission" date="2022-11" db="UniProtKB">
        <authorList>
            <consortium name="WormBaseParasite"/>
        </authorList>
    </citation>
    <scope>IDENTIFICATION</scope>
</reference>
<feature type="compositionally biased region" description="Polar residues" evidence="1">
    <location>
        <begin position="980"/>
        <end position="994"/>
    </location>
</feature>
<dbReference type="SMART" id="SM00289">
    <property type="entry name" value="WR1"/>
    <property type="match status" value="11"/>
</dbReference>
<dbReference type="Pfam" id="PF00014">
    <property type="entry name" value="Kunitz_BPTI"/>
    <property type="match status" value="2"/>
</dbReference>
<dbReference type="InterPro" id="IPR020901">
    <property type="entry name" value="Prtase_inh_Kunz-CS"/>
</dbReference>
<dbReference type="Proteomes" id="UP000887574">
    <property type="component" value="Unplaced"/>
</dbReference>